<accession>F5SUQ0</accession>
<dbReference type="EMBL" id="AFIG01000001">
    <property type="protein sequence ID" value="EGL55814.1"/>
    <property type="molecule type" value="Genomic_DNA"/>
</dbReference>
<reference evidence="2 3" key="1">
    <citation type="journal article" date="2011" name="J. Bacteriol.">
        <title>Draft genome sequence of Methylophaga aminisulfidivorans MP T.</title>
        <authorList>
            <person name="Han G.H."/>
            <person name="Kim W."/>
            <person name="Chun J."/>
            <person name="Kim S.W."/>
        </authorList>
    </citation>
    <scope>NUCLEOTIDE SEQUENCE [LARGE SCALE GENOMIC DNA]</scope>
    <source>
        <strain evidence="3">MP(T)</strain>
    </source>
</reference>
<dbReference type="InterPro" id="IPR036147">
    <property type="entry name" value="Anti-sigma_E_RseA_N_sf"/>
</dbReference>
<dbReference type="Pfam" id="PF03872">
    <property type="entry name" value="RseA_N"/>
    <property type="match status" value="1"/>
</dbReference>
<keyword evidence="3" id="KW-1185">Reference proteome</keyword>
<sequence>MTIKQQELLSAFVDGELNEQELDELLALMKSDDSAKQDYMRYQFSII</sequence>
<dbReference type="Proteomes" id="UP000003544">
    <property type="component" value="Unassembled WGS sequence"/>
</dbReference>
<dbReference type="SUPFAM" id="SSF89069">
    <property type="entry name" value="N-terminal, cytoplasmic domain of anti-sigmaE factor RseA"/>
    <property type="match status" value="1"/>
</dbReference>
<organism evidence="2 3">
    <name type="scientific">Methylophaga aminisulfidivorans MP</name>
    <dbReference type="NCBI Taxonomy" id="1026882"/>
    <lineage>
        <taxon>Bacteria</taxon>
        <taxon>Pseudomonadati</taxon>
        <taxon>Pseudomonadota</taxon>
        <taxon>Gammaproteobacteria</taxon>
        <taxon>Thiotrichales</taxon>
        <taxon>Piscirickettsiaceae</taxon>
        <taxon>Methylophaga</taxon>
    </lineage>
</organism>
<evidence type="ECO:0000259" key="1">
    <source>
        <dbReference type="Pfam" id="PF03872"/>
    </source>
</evidence>
<evidence type="ECO:0000313" key="2">
    <source>
        <dbReference type="EMBL" id="EGL55814.1"/>
    </source>
</evidence>
<protein>
    <recommendedName>
        <fullName evidence="1">Anti sigma-E protein RseA N-terminal domain-containing protein</fullName>
    </recommendedName>
</protein>
<dbReference type="InterPro" id="IPR005572">
    <property type="entry name" value="Anti-sigma_E_RseA_N"/>
</dbReference>
<feature type="domain" description="Anti sigma-E protein RseA N-terminal" evidence="1">
    <location>
        <begin position="5"/>
        <end position="43"/>
    </location>
</feature>
<dbReference type="GO" id="GO:0016989">
    <property type="term" value="F:sigma factor antagonist activity"/>
    <property type="evidence" value="ECO:0007669"/>
    <property type="project" value="InterPro"/>
</dbReference>
<dbReference type="AlphaFoldDB" id="F5SUQ0"/>
<dbReference type="RefSeq" id="WP_007145700.1">
    <property type="nucleotide sequence ID" value="NZ_AFIG01000001.1"/>
</dbReference>
<dbReference type="CDD" id="cd16328">
    <property type="entry name" value="RseA_N"/>
    <property type="match status" value="1"/>
</dbReference>
<dbReference type="STRING" id="1026882.MAMP_02808"/>
<name>F5SUQ0_9GAMM</name>
<gene>
    <name evidence="2" type="ORF">MAMP_02808</name>
</gene>
<comment type="caution">
    <text evidence="2">The sequence shown here is derived from an EMBL/GenBank/DDBJ whole genome shotgun (WGS) entry which is preliminary data.</text>
</comment>
<dbReference type="Gene3D" id="1.10.10.880">
    <property type="entry name" value="Anti sigma-E protein RseA, N-terminal domain"/>
    <property type="match status" value="1"/>
</dbReference>
<proteinExistence type="predicted"/>
<evidence type="ECO:0000313" key="3">
    <source>
        <dbReference type="Proteomes" id="UP000003544"/>
    </source>
</evidence>